<dbReference type="EMBL" id="JH687865">
    <property type="protein sequence ID" value="EJD36315.1"/>
    <property type="molecule type" value="Genomic_DNA"/>
</dbReference>
<dbReference type="PANTHER" id="PTHR44329">
    <property type="entry name" value="SERINE/THREONINE-PROTEIN KINASE TNNI3K-RELATED"/>
    <property type="match status" value="1"/>
</dbReference>
<reference evidence="3" key="1">
    <citation type="journal article" date="2012" name="Science">
        <title>The Paleozoic origin of enzymatic lignin decomposition reconstructed from 31 fungal genomes.</title>
        <authorList>
            <person name="Floudas D."/>
            <person name="Binder M."/>
            <person name="Riley R."/>
            <person name="Barry K."/>
            <person name="Blanchette R.A."/>
            <person name="Henrissat B."/>
            <person name="Martinez A.T."/>
            <person name="Otillar R."/>
            <person name="Spatafora J.W."/>
            <person name="Yadav J.S."/>
            <person name="Aerts A."/>
            <person name="Benoit I."/>
            <person name="Boyd A."/>
            <person name="Carlson A."/>
            <person name="Copeland A."/>
            <person name="Coutinho P.M."/>
            <person name="de Vries R.P."/>
            <person name="Ferreira P."/>
            <person name="Findley K."/>
            <person name="Foster B."/>
            <person name="Gaskell J."/>
            <person name="Glotzer D."/>
            <person name="Gorecki P."/>
            <person name="Heitman J."/>
            <person name="Hesse C."/>
            <person name="Hori C."/>
            <person name="Igarashi K."/>
            <person name="Jurgens J.A."/>
            <person name="Kallen N."/>
            <person name="Kersten P."/>
            <person name="Kohler A."/>
            <person name="Kuees U."/>
            <person name="Kumar T.K.A."/>
            <person name="Kuo A."/>
            <person name="LaButti K."/>
            <person name="Larrondo L.F."/>
            <person name="Lindquist E."/>
            <person name="Ling A."/>
            <person name="Lombard V."/>
            <person name="Lucas S."/>
            <person name="Lundell T."/>
            <person name="Martin R."/>
            <person name="McLaughlin D.J."/>
            <person name="Morgenstern I."/>
            <person name="Morin E."/>
            <person name="Murat C."/>
            <person name="Nagy L.G."/>
            <person name="Nolan M."/>
            <person name="Ohm R.A."/>
            <person name="Patyshakuliyeva A."/>
            <person name="Rokas A."/>
            <person name="Ruiz-Duenas F.J."/>
            <person name="Sabat G."/>
            <person name="Salamov A."/>
            <person name="Samejima M."/>
            <person name="Schmutz J."/>
            <person name="Slot J.C."/>
            <person name="St John F."/>
            <person name="Stenlid J."/>
            <person name="Sun H."/>
            <person name="Sun S."/>
            <person name="Syed K."/>
            <person name="Tsang A."/>
            <person name="Wiebenga A."/>
            <person name="Young D."/>
            <person name="Pisabarro A."/>
            <person name="Eastwood D.C."/>
            <person name="Martin F."/>
            <person name="Cullen D."/>
            <person name="Grigoriev I.V."/>
            <person name="Hibbett D.S."/>
        </authorList>
    </citation>
    <scope>NUCLEOTIDE SEQUENCE [LARGE SCALE GENOMIC DNA]</scope>
    <source>
        <strain evidence="3">TFB10046</strain>
    </source>
</reference>
<dbReference type="OrthoDB" id="346907at2759"/>
<evidence type="ECO:0000259" key="1">
    <source>
        <dbReference type="PROSITE" id="PS50011"/>
    </source>
</evidence>
<proteinExistence type="predicted"/>
<evidence type="ECO:0000313" key="2">
    <source>
        <dbReference type="EMBL" id="EJD36315.1"/>
    </source>
</evidence>
<dbReference type="InterPro" id="IPR008271">
    <property type="entry name" value="Ser/Thr_kinase_AS"/>
</dbReference>
<keyword evidence="2" id="KW-0808">Transferase</keyword>
<dbReference type="AlphaFoldDB" id="J0LFU8"/>
<dbReference type="PROSITE" id="PS00108">
    <property type="entry name" value="PROTEIN_KINASE_ST"/>
    <property type="match status" value="1"/>
</dbReference>
<dbReference type="KEGG" id="adl:AURDEDRAFT_174635"/>
<name>J0LFU8_AURST</name>
<gene>
    <name evidence="2" type="ORF">AURDEDRAFT_174635</name>
</gene>
<dbReference type="GO" id="GO:0005524">
    <property type="term" value="F:ATP binding"/>
    <property type="evidence" value="ECO:0007669"/>
    <property type="project" value="InterPro"/>
</dbReference>
<sequence length="281" mass="30643">MADMPLGRGSTIFVRHFHQSQPIAVKVVSSVASGATARIYKGRAGPHGHQYEVALKIIPNLLDEKRQKVLEQLIRREVEAVSQLSNRAARGILPFLGTASAQFHMIIASKFMRNGNLLDYLKAAPGADPQHLVAETVHWLHVSHNLVHGDLKCENVLVNDAGDALLADFGLATLVEQESSALTTITAIRQMNTLPFAAPELLFGDDPDAAASNGEATGARPRSKTCRSDVYAFGMMTLQAFTGVRPWDGLNDHQIYGAHFRGTVHPRPPEAVANRELTDSW</sequence>
<dbReference type="FunCoup" id="J0LFU8">
    <property type="interactions" value="70"/>
</dbReference>
<feature type="domain" description="Protein kinase" evidence="1">
    <location>
        <begin position="25"/>
        <end position="281"/>
    </location>
</feature>
<dbReference type="SUPFAM" id="SSF56112">
    <property type="entry name" value="Protein kinase-like (PK-like)"/>
    <property type="match status" value="1"/>
</dbReference>
<protein>
    <submittedName>
        <fullName evidence="2">Kinase-like protein</fullName>
    </submittedName>
</protein>
<keyword evidence="3" id="KW-1185">Reference proteome</keyword>
<dbReference type="eggNOG" id="KOG1187">
    <property type="taxonomic scope" value="Eukaryota"/>
</dbReference>
<dbReference type="GO" id="GO:0004674">
    <property type="term" value="F:protein serine/threonine kinase activity"/>
    <property type="evidence" value="ECO:0007669"/>
    <property type="project" value="TreeGrafter"/>
</dbReference>
<organism evidence="2 3">
    <name type="scientific">Auricularia subglabra (strain TFB-10046 / SS5)</name>
    <name type="common">White-rot fungus</name>
    <name type="synonym">Auricularia delicata (strain TFB10046)</name>
    <dbReference type="NCBI Taxonomy" id="717982"/>
    <lineage>
        <taxon>Eukaryota</taxon>
        <taxon>Fungi</taxon>
        <taxon>Dikarya</taxon>
        <taxon>Basidiomycota</taxon>
        <taxon>Agaricomycotina</taxon>
        <taxon>Agaricomycetes</taxon>
        <taxon>Auriculariales</taxon>
        <taxon>Auriculariaceae</taxon>
        <taxon>Auricularia</taxon>
    </lineage>
</organism>
<dbReference type="Gene3D" id="1.10.510.10">
    <property type="entry name" value="Transferase(Phosphotransferase) domain 1"/>
    <property type="match status" value="1"/>
</dbReference>
<dbReference type="InParanoid" id="J0LFU8"/>
<dbReference type="Proteomes" id="UP000006514">
    <property type="component" value="Unassembled WGS sequence"/>
</dbReference>
<keyword evidence="2" id="KW-0418">Kinase</keyword>
<dbReference type="InterPro" id="IPR051681">
    <property type="entry name" value="Ser/Thr_Kinases-Pseudokinases"/>
</dbReference>
<evidence type="ECO:0000313" key="3">
    <source>
        <dbReference type="Proteomes" id="UP000006514"/>
    </source>
</evidence>
<dbReference type="SMART" id="SM00220">
    <property type="entry name" value="S_TKc"/>
    <property type="match status" value="1"/>
</dbReference>
<accession>J0LFU8</accession>
<dbReference type="InterPro" id="IPR011009">
    <property type="entry name" value="Kinase-like_dom_sf"/>
</dbReference>
<dbReference type="Pfam" id="PF00069">
    <property type="entry name" value="Pkinase"/>
    <property type="match status" value="1"/>
</dbReference>
<dbReference type="PROSITE" id="PS50011">
    <property type="entry name" value="PROTEIN_KINASE_DOM"/>
    <property type="match status" value="1"/>
</dbReference>
<dbReference type="InterPro" id="IPR000719">
    <property type="entry name" value="Prot_kinase_dom"/>
</dbReference>